<dbReference type="GO" id="GO:0016757">
    <property type="term" value="F:glycosyltransferase activity"/>
    <property type="evidence" value="ECO:0007669"/>
    <property type="project" value="UniProtKB-KW"/>
</dbReference>
<feature type="transmembrane region" description="Helical" evidence="6">
    <location>
        <begin position="12"/>
        <end position="29"/>
    </location>
</feature>
<feature type="domain" description="Exostosin GT47" evidence="7">
    <location>
        <begin position="182"/>
        <end position="518"/>
    </location>
</feature>
<evidence type="ECO:0000256" key="3">
    <source>
        <dbReference type="ARBA" id="ARBA00022676"/>
    </source>
</evidence>
<gene>
    <name evidence="8" type="ORF">GIB67_040519</name>
</gene>
<dbReference type="InterPro" id="IPR040911">
    <property type="entry name" value="Exostosin_GT47"/>
</dbReference>
<evidence type="ECO:0000256" key="6">
    <source>
        <dbReference type="SAM" id="Phobius"/>
    </source>
</evidence>
<keyword evidence="3" id="KW-0808">Transferase</keyword>
<comment type="subcellular location">
    <subcellularLocation>
        <location evidence="1">Golgi apparatus membrane</location>
        <topology evidence="1">Single-pass type II membrane protein</topology>
    </subcellularLocation>
</comment>
<keyword evidence="9" id="KW-1185">Reference proteome</keyword>
<evidence type="ECO:0000313" key="9">
    <source>
        <dbReference type="Proteomes" id="UP000541444"/>
    </source>
</evidence>
<dbReference type="Proteomes" id="UP000541444">
    <property type="component" value="Unassembled WGS sequence"/>
</dbReference>
<sequence>MQQKSSNGRKQFWFAILIILLLSLILLHFNSSALIRRRDIIQSSVSNSLYFVNTRIDIEDGVEPVNRLSVNDTRVEPEILTLGKNTSEPVVPFPSIENGMKHVEENVIEPVSPIPVIKSPVTDNGVEMEHVDDLVVIKGDLKDVKANGVQSVNETSILKNKEEHVDKVVVAEKRRQVVSDPCSGKYVYVHIIPRRFNADIIRECRAINVWTDMCYYLANAGLGPTLENSQGVFHSKGWFATDQFALEVIFNNRMKQYKCLTTNSSMASAIFIPFFAGLDVSRYLWFNTSMKNNGAFALVKWLRSRREWKVMGGRDHFLVAGRIAWDFRRLTTKESDWGNNLLALPETRNMTTLVIESSPWHSNDFAIPYPTYFHPSCDQDVFQWQDRMRRQRKHNLFSFAGAPRPNLKGSIRNQIIEQCIASKSKCRFLACTEKRNKCLDPSNLMKMFQNSVFCLQPPGDSYTRRSAFDSILAGCIPVFFHPGSAYVQYGWHLPQDYKKYSVLIPEDKIRDGTISIETELQKIPREEVRAMRETVISLIPKLIYADPRSKLETLEDAFDIAVKGVIERVDGIRAQMRRGENPEIDVDTQENYWKYSLFGTVGEHEWDHFFFRTWNITSP</sequence>
<organism evidence="8 9">
    <name type="scientific">Kingdonia uniflora</name>
    <dbReference type="NCBI Taxonomy" id="39325"/>
    <lineage>
        <taxon>Eukaryota</taxon>
        <taxon>Viridiplantae</taxon>
        <taxon>Streptophyta</taxon>
        <taxon>Embryophyta</taxon>
        <taxon>Tracheophyta</taxon>
        <taxon>Spermatophyta</taxon>
        <taxon>Magnoliopsida</taxon>
        <taxon>Ranunculales</taxon>
        <taxon>Circaeasteraceae</taxon>
        <taxon>Kingdonia</taxon>
    </lineage>
</organism>
<evidence type="ECO:0000256" key="1">
    <source>
        <dbReference type="ARBA" id="ARBA00004323"/>
    </source>
</evidence>
<dbReference type="PANTHER" id="PTHR11062:SF282">
    <property type="entry name" value="XYLOGLUCAN GALACTOSYLTRANSFERASE GT11-RELATED"/>
    <property type="match status" value="1"/>
</dbReference>
<dbReference type="EMBL" id="JACGCM010002624">
    <property type="protein sequence ID" value="KAF6137811.1"/>
    <property type="molecule type" value="Genomic_DNA"/>
</dbReference>
<dbReference type="GO" id="GO:0000139">
    <property type="term" value="C:Golgi membrane"/>
    <property type="evidence" value="ECO:0007669"/>
    <property type="project" value="UniProtKB-SubCell"/>
</dbReference>
<keyword evidence="6" id="KW-0472">Membrane</keyword>
<dbReference type="PANTHER" id="PTHR11062">
    <property type="entry name" value="EXOSTOSIN HEPARAN SULFATE GLYCOSYLTRANSFERASE -RELATED"/>
    <property type="match status" value="1"/>
</dbReference>
<evidence type="ECO:0000313" key="8">
    <source>
        <dbReference type="EMBL" id="KAF6137811.1"/>
    </source>
</evidence>
<dbReference type="InterPro" id="IPR004263">
    <property type="entry name" value="Exostosin"/>
</dbReference>
<proteinExistence type="inferred from homology"/>
<dbReference type="OrthoDB" id="1924787at2759"/>
<comment type="caution">
    <text evidence="8">The sequence shown here is derived from an EMBL/GenBank/DDBJ whole genome shotgun (WGS) entry which is preliminary data.</text>
</comment>
<keyword evidence="6" id="KW-1133">Transmembrane helix</keyword>
<name>A0A7J7L595_9MAGN</name>
<keyword evidence="3" id="KW-0328">Glycosyltransferase</keyword>
<accession>A0A7J7L595</accession>
<comment type="similarity">
    <text evidence="2">Belongs to the glycosyltransferase 47 family.</text>
</comment>
<protein>
    <recommendedName>
        <fullName evidence="7">Exostosin GT47 domain-containing protein</fullName>
    </recommendedName>
</protein>
<evidence type="ECO:0000259" key="7">
    <source>
        <dbReference type="Pfam" id="PF03016"/>
    </source>
</evidence>
<keyword evidence="6" id="KW-0812">Transmembrane</keyword>
<keyword evidence="5" id="KW-0333">Golgi apparatus</keyword>
<dbReference type="AlphaFoldDB" id="A0A7J7L595"/>
<dbReference type="Pfam" id="PF03016">
    <property type="entry name" value="Exostosin_GT47"/>
    <property type="match status" value="1"/>
</dbReference>
<evidence type="ECO:0000256" key="5">
    <source>
        <dbReference type="ARBA" id="ARBA00023034"/>
    </source>
</evidence>
<evidence type="ECO:0000256" key="4">
    <source>
        <dbReference type="ARBA" id="ARBA00022968"/>
    </source>
</evidence>
<evidence type="ECO:0000256" key="2">
    <source>
        <dbReference type="ARBA" id="ARBA00010271"/>
    </source>
</evidence>
<reference evidence="8 9" key="1">
    <citation type="journal article" date="2020" name="IScience">
        <title>Genome Sequencing of the Endangered Kingdonia uniflora (Circaeasteraceae, Ranunculales) Reveals Potential Mechanisms of Evolutionary Specialization.</title>
        <authorList>
            <person name="Sun Y."/>
            <person name="Deng T."/>
            <person name="Zhang A."/>
            <person name="Moore M.J."/>
            <person name="Landis J.B."/>
            <person name="Lin N."/>
            <person name="Zhang H."/>
            <person name="Zhang X."/>
            <person name="Huang J."/>
            <person name="Zhang X."/>
            <person name="Sun H."/>
            <person name="Wang H."/>
        </authorList>
    </citation>
    <scope>NUCLEOTIDE SEQUENCE [LARGE SCALE GENOMIC DNA]</scope>
    <source>
        <strain evidence="8">TB1705</strain>
        <tissue evidence="8">Leaf</tissue>
    </source>
</reference>
<keyword evidence="4" id="KW-0735">Signal-anchor</keyword>